<reference evidence="4" key="1">
    <citation type="journal article" date="2014" name="Int. J. Syst. Evol. Microbiol.">
        <title>Complete genome sequence of Corynebacterium casei LMG S-19264T (=DSM 44701T), isolated from a smear-ripened cheese.</title>
        <authorList>
            <consortium name="US DOE Joint Genome Institute (JGI-PGF)"/>
            <person name="Walter F."/>
            <person name="Albersmeier A."/>
            <person name="Kalinowski J."/>
            <person name="Ruckert C."/>
        </authorList>
    </citation>
    <scope>NUCLEOTIDE SEQUENCE</scope>
    <source>
        <strain evidence="4">NBRC 110071</strain>
    </source>
</reference>
<feature type="domain" description="Pyridoxamine kinase/Phosphomethylpyrimidine kinase" evidence="3">
    <location>
        <begin position="17"/>
        <end position="256"/>
    </location>
</feature>
<keyword evidence="5" id="KW-1185">Reference proteome</keyword>
<dbReference type="EC" id="2.7.1.49" evidence="2"/>
<keyword evidence="4" id="KW-0808">Transferase</keyword>
<dbReference type="Proteomes" id="UP001161389">
    <property type="component" value="Unassembled WGS sequence"/>
</dbReference>
<dbReference type="Gene3D" id="3.40.1190.20">
    <property type="match status" value="1"/>
</dbReference>
<name>A0AA37SEQ2_9GAMM</name>
<gene>
    <name evidence="4" type="ORF">GCM10007876_36470</name>
</gene>
<organism evidence="4 5">
    <name type="scientific">Litoribrevibacter albus</name>
    <dbReference type="NCBI Taxonomy" id="1473156"/>
    <lineage>
        <taxon>Bacteria</taxon>
        <taxon>Pseudomonadati</taxon>
        <taxon>Pseudomonadota</taxon>
        <taxon>Gammaproteobacteria</taxon>
        <taxon>Oceanospirillales</taxon>
        <taxon>Oceanospirillaceae</taxon>
        <taxon>Litoribrevibacter</taxon>
    </lineage>
</organism>
<comment type="pathway">
    <text evidence="1">Cofactor biosynthesis; thiamine diphosphate biosynthesis.</text>
</comment>
<sequence>MSMSYRPPVILTFSGLDPTGGAGIQADIASQTLVNSHCCPIITSYTSQDTHNVYSIYPLSKDVIEQSTRCLVRDVRPQAIKIGLLGSTEIVLTVAALIRDIRIDCPQLPVVFDPVLAAGGGTNLSSDQLLDAIREHLLPVCSLITPNTDEACKLADISNAYQAAESLVTAQTSVLLTGTHDETDKDRVHNRLYTKESETEWHWERLPDVYHGSGCTLASLVAGLLAHGIPLVEAVEQAQALTIKTLEDSYAIGDGQRIPNRIPADLYKS</sequence>
<dbReference type="EMBL" id="BSNM01000016">
    <property type="protein sequence ID" value="GLQ33168.1"/>
    <property type="molecule type" value="Genomic_DNA"/>
</dbReference>
<dbReference type="InterPro" id="IPR013749">
    <property type="entry name" value="PM/HMP-P_kinase-1"/>
</dbReference>
<proteinExistence type="predicted"/>
<dbReference type="InterPro" id="IPR004399">
    <property type="entry name" value="HMP/HMP-P_kinase_dom"/>
</dbReference>
<evidence type="ECO:0000259" key="3">
    <source>
        <dbReference type="Pfam" id="PF08543"/>
    </source>
</evidence>
<dbReference type="GO" id="GO:0008902">
    <property type="term" value="F:hydroxymethylpyrimidine kinase activity"/>
    <property type="evidence" value="ECO:0007669"/>
    <property type="project" value="UniProtKB-EC"/>
</dbReference>
<dbReference type="GO" id="GO:0005829">
    <property type="term" value="C:cytosol"/>
    <property type="evidence" value="ECO:0007669"/>
    <property type="project" value="TreeGrafter"/>
</dbReference>
<evidence type="ECO:0000256" key="1">
    <source>
        <dbReference type="ARBA" id="ARBA00004948"/>
    </source>
</evidence>
<protein>
    <recommendedName>
        <fullName evidence="2">hydroxymethylpyrimidine kinase</fullName>
        <ecNumber evidence="2">2.7.1.49</ecNumber>
    </recommendedName>
</protein>
<reference evidence="4" key="2">
    <citation type="submission" date="2023-01" db="EMBL/GenBank/DDBJ databases">
        <title>Draft genome sequence of Litoribrevibacter albus strain NBRC 110071.</title>
        <authorList>
            <person name="Sun Q."/>
            <person name="Mori K."/>
        </authorList>
    </citation>
    <scope>NUCLEOTIDE SEQUENCE</scope>
    <source>
        <strain evidence="4">NBRC 110071</strain>
    </source>
</reference>
<dbReference type="SUPFAM" id="SSF53613">
    <property type="entry name" value="Ribokinase-like"/>
    <property type="match status" value="1"/>
</dbReference>
<dbReference type="CDD" id="cd01169">
    <property type="entry name" value="HMPP_kinase"/>
    <property type="match status" value="1"/>
</dbReference>
<dbReference type="GO" id="GO:0009228">
    <property type="term" value="P:thiamine biosynthetic process"/>
    <property type="evidence" value="ECO:0007669"/>
    <property type="project" value="InterPro"/>
</dbReference>
<evidence type="ECO:0000256" key="2">
    <source>
        <dbReference type="ARBA" id="ARBA00012135"/>
    </source>
</evidence>
<dbReference type="AlphaFoldDB" id="A0AA37SEQ2"/>
<evidence type="ECO:0000313" key="4">
    <source>
        <dbReference type="EMBL" id="GLQ33168.1"/>
    </source>
</evidence>
<dbReference type="PANTHER" id="PTHR20858">
    <property type="entry name" value="PHOSPHOMETHYLPYRIMIDINE KINASE"/>
    <property type="match status" value="1"/>
</dbReference>
<dbReference type="GO" id="GO:0008972">
    <property type="term" value="F:phosphomethylpyrimidine kinase activity"/>
    <property type="evidence" value="ECO:0007669"/>
    <property type="project" value="InterPro"/>
</dbReference>
<comment type="caution">
    <text evidence="4">The sequence shown here is derived from an EMBL/GenBank/DDBJ whole genome shotgun (WGS) entry which is preliminary data.</text>
</comment>
<dbReference type="InterPro" id="IPR029056">
    <property type="entry name" value="Ribokinase-like"/>
</dbReference>
<accession>A0AA37SEQ2</accession>
<dbReference type="PANTHER" id="PTHR20858:SF17">
    <property type="entry name" value="HYDROXYMETHYLPYRIMIDINE_PHOSPHOMETHYLPYRIMIDINE KINASE THI20-RELATED"/>
    <property type="match status" value="1"/>
</dbReference>
<evidence type="ECO:0000313" key="5">
    <source>
        <dbReference type="Proteomes" id="UP001161389"/>
    </source>
</evidence>
<keyword evidence="4" id="KW-0418">Kinase</keyword>
<dbReference type="Pfam" id="PF08543">
    <property type="entry name" value="Phos_pyr_kin"/>
    <property type="match status" value="1"/>
</dbReference>